<keyword evidence="3" id="KW-1003">Cell membrane</keyword>
<proteinExistence type="inferred from homology"/>
<evidence type="ECO:0000256" key="9">
    <source>
        <dbReference type="SAM" id="Phobius"/>
    </source>
</evidence>
<evidence type="ECO:0000313" key="11">
    <source>
        <dbReference type="Proteomes" id="UP000824366"/>
    </source>
</evidence>
<evidence type="ECO:0000256" key="8">
    <source>
        <dbReference type="ARBA" id="ARBA00034708"/>
    </source>
</evidence>
<sequence length="313" mass="34789">MIVRDRPSGLKMFLLLRGSILPRILPSLVATTLIAILVTVSHGDLFALKITLTTIPFSLIGLPIAIFLGFRNTAAYDRFWEGRKLWGEVLLRSRSLSRQCRSLIAGEKPVTIHLGLTDVRVRMVLRAIAFAHALRHLLRDETPMPEYQGLLVSSELEGLCLAANQPDYLMQRMGEDLELCLREKRLDPCLASAIDATLSAMTSAAASCERIKSTPIPFSYTLLLHRTAYLYCFLLPFGLVDSIGFMTPFVVTIVAYTFFGLDALGDEIEEPFGVDANDLPLNAICRTIEINLLESLGCEDLPKPLLPMNYCLT</sequence>
<keyword evidence="11" id="KW-1185">Reference proteome</keyword>
<evidence type="ECO:0000256" key="7">
    <source>
        <dbReference type="ARBA" id="ARBA00023136"/>
    </source>
</evidence>
<name>A0ABM7MPR4_9BURK</name>
<comment type="subcellular location">
    <subcellularLocation>
        <location evidence="1">Cell membrane</location>
        <topology evidence="1">Multi-pass membrane protein</topology>
    </subcellularLocation>
</comment>
<keyword evidence="4 9" id="KW-0812">Transmembrane</keyword>
<dbReference type="RefSeq" id="WP_223904238.1">
    <property type="nucleotide sequence ID" value="NZ_AP024238.1"/>
</dbReference>
<feature type="transmembrane region" description="Helical" evidence="9">
    <location>
        <begin position="20"/>
        <end position="40"/>
    </location>
</feature>
<feature type="transmembrane region" description="Helical" evidence="9">
    <location>
        <begin position="46"/>
        <end position="70"/>
    </location>
</feature>
<evidence type="ECO:0000256" key="1">
    <source>
        <dbReference type="ARBA" id="ARBA00004651"/>
    </source>
</evidence>
<dbReference type="Pfam" id="PF25539">
    <property type="entry name" value="Bestrophin_2"/>
    <property type="match status" value="1"/>
</dbReference>
<evidence type="ECO:0000256" key="2">
    <source>
        <dbReference type="ARBA" id="ARBA00022448"/>
    </source>
</evidence>
<evidence type="ECO:0000256" key="6">
    <source>
        <dbReference type="ARBA" id="ARBA00023065"/>
    </source>
</evidence>
<dbReference type="PANTHER" id="PTHR33281:SF19">
    <property type="entry name" value="VOLTAGE-DEPENDENT ANION CHANNEL-FORMING PROTEIN YNEE"/>
    <property type="match status" value="1"/>
</dbReference>
<dbReference type="EMBL" id="AP024238">
    <property type="protein sequence ID" value="BCO28266.1"/>
    <property type="molecule type" value="Genomic_DNA"/>
</dbReference>
<dbReference type="Proteomes" id="UP000824366">
    <property type="component" value="Chromosome"/>
</dbReference>
<evidence type="ECO:0000256" key="5">
    <source>
        <dbReference type="ARBA" id="ARBA00022989"/>
    </source>
</evidence>
<keyword evidence="5 9" id="KW-1133">Transmembrane helix</keyword>
<evidence type="ECO:0000256" key="4">
    <source>
        <dbReference type="ARBA" id="ARBA00022692"/>
    </source>
</evidence>
<protein>
    <recommendedName>
        <fullName evidence="12">Bestrophin</fullName>
    </recommendedName>
</protein>
<keyword evidence="7 9" id="KW-0472">Membrane</keyword>
<organism evidence="10 11">
    <name type="scientific">Rhodoferax lithotrophicus</name>
    <dbReference type="NCBI Taxonomy" id="2798804"/>
    <lineage>
        <taxon>Bacteria</taxon>
        <taxon>Pseudomonadati</taxon>
        <taxon>Pseudomonadota</taxon>
        <taxon>Betaproteobacteria</taxon>
        <taxon>Burkholderiales</taxon>
        <taxon>Comamonadaceae</taxon>
        <taxon>Rhodoferax</taxon>
    </lineage>
</organism>
<dbReference type="InterPro" id="IPR044669">
    <property type="entry name" value="YneE/VCCN1/2-like"/>
</dbReference>
<gene>
    <name evidence="10" type="ORF">MIZ03_3166</name>
</gene>
<keyword evidence="6" id="KW-0406">Ion transport</keyword>
<keyword evidence="2" id="KW-0813">Transport</keyword>
<evidence type="ECO:0000313" key="10">
    <source>
        <dbReference type="EMBL" id="BCO28266.1"/>
    </source>
</evidence>
<reference evidence="10 11" key="1">
    <citation type="journal article" date="2021" name="Microbiol. Spectr.">
        <title>A Single Bacterium Capable of Oxidation and Reduction of Iron at Circumneutral pH.</title>
        <authorList>
            <person name="Kato S."/>
            <person name="Ohkuma M."/>
        </authorList>
    </citation>
    <scope>NUCLEOTIDE SEQUENCE [LARGE SCALE GENOMIC DNA]</scope>
    <source>
        <strain evidence="10 11">MIZ03</strain>
    </source>
</reference>
<evidence type="ECO:0000256" key="3">
    <source>
        <dbReference type="ARBA" id="ARBA00022475"/>
    </source>
</evidence>
<comment type="similarity">
    <text evidence="8">Belongs to the anion channel-forming bestrophin (TC 1.A.46) family.</text>
</comment>
<accession>A0ABM7MPR4</accession>
<feature type="transmembrane region" description="Helical" evidence="9">
    <location>
        <begin position="228"/>
        <end position="259"/>
    </location>
</feature>
<evidence type="ECO:0008006" key="12">
    <source>
        <dbReference type="Google" id="ProtNLM"/>
    </source>
</evidence>
<dbReference type="PANTHER" id="PTHR33281">
    <property type="entry name" value="UPF0187 PROTEIN YNEE"/>
    <property type="match status" value="1"/>
</dbReference>